<dbReference type="InterPro" id="IPR011009">
    <property type="entry name" value="Kinase-like_dom_sf"/>
</dbReference>
<dbReference type="PANTHER" id="PTHR48013:SF15">
    <property type="entry name" value="DUAL SPECIFICITY MITOGEN-ACTIVATED PROTEIN KINASE KINASE 4"/>
    <property type="match status" value="1"/>
</dbReference>
<evidence type="ECO:0000256" key="1">
    <source>
        <dbReference type="ARBA" id="ARBA00022679"/>
    </source>
</evidence>
<reference evidence="6" key="1">
    <citation type="submission" date="2010-08" db="EMBL/GenBank/DDBJ databases">
        <authorList>
            <consortium name="Caenorhabditis japonica Sequencing Consortium"/>
            <person name="Wilson R.K."/>
        </authorList>
    </citation>
    <scope>NUCLEOTIDE SEQUENCE [LARGE SCALE GENOMIC DNA]</scope>
    <source>
        <strain evidence="6">DF5081</strain>
    </source>
</reference>
<evidence type="ECO:0000313" key="6">
    <source>
        <dbReference type="Proteomes" id="UP000005237"/>
    </source>
</evidence>
<dbReference type="Proteomes" id="UP000005237">
    <property type="component" value="Unassembled WGS sequence"/>
</dbReference>
<dbReference type="AlphaFoldDB" id="A0A8R1DKV7"/>
<keyword evidence="2" id="KW-0547">Nucleotide-binding</keyword>
<dbReference type="GO" id="GO:0005524">
    <property type="term" value="F:ATP binding"/>
    <property type="evidence" value="ECO:0007669"/>
    <property type="project" value="UniProtKB-KW"/>
</dbReference>
<evidence type="ECO:0000256" key="4">
    <source>
        <dbReference type="ARBA" id="ARBA00022840"/>
    </source>
</evidence>
<sequence>MSSNLRLNSLPVNGNKNESPYKNVLRSIPNGILKFPGDALCYTFNMSHLQDLGVIGKGCYGTVYKNRHLDTGKLLAVKGDCCICMELMDISLDALYKRVYTVKHSRLLENVVGHITVCIAKEDPPILKPDTDESGFKFSLPLVKFINTCLTKDPTDRPKYDALKSFEFYRKYSLGGPEIEKAKQVLGVEAVDARDNPVEERA</sequence>
<evidence type="ECO:0000256" key="3">
    <source>
        <dbReference type="ARBA" id="ARBA00022777"/>
    </source>
</evidence>
<proteinExistence type="predicted"/>
<keyword evidence="1" id="KW-0808">Transferase</keyword>
<evidence type="ECO:0000256" key="2">
    <source>
        <dbReference type="ARBA" id="ARBA00022741"/>
    </source>
</evidence>
<protein>
    <submittedName>
        <fullName evidence="5">Protein kinase domain-containing protein</fullName>
    </submittedName>
</protein>
<keyword evidence="3" id="KW-0418">Kinase</keyword>
<name>A0A8R1DKV7_CAEJA</name>
<evidence type="ECO:0000313" key="5">
    <source>
        <dbReference type="EnsemblMetazoa" id="CJA05622b.1"/>
    </source>
</evidence>
<keyword evidence="4" id="KW-0067">ATP-binding</keyword>
<reference evidence="5" key="2">
    <citation type="submission" date="2022-06" db="UniProtKB">
        <authorList>
            <consortium name="EnsemblMetazoa"/>
        </authorList>
    </citation>
    <scope>IDENTIFICATION</scope>
    <source>
        <strain evidence="5">DF5081</strain>
    </source>
</reference>
<dbReference type="GO" id="GO:0008545">
    <property type="term" value="F:JUN kinase kinase activity"/>
    <property type="evidence" value="ECO:0007669"/>
    <property type="project" value="TreeGrafter"/>
</dbReference>
<accession>A0A8R1DKV7</accession>
<organism evidence="5 6">
    <name type="scientific">Caenorhabditis japonica</name>
    <dbReference type="NCBI Taxonomy" id="281687"/>
    <lineage>
        <taxon>Eukaryota</taxon>
        <taxon>Metazoa</taxon>
        <taxon>Ecdysozoa</taxon>
        <taxon>Nematoda</taxon>
        <taxon>Chromadorea</taxon>
        <taxon>Rhabditida</taxon>
        <taxon>Rhabditina</taxon>
        <taxon>Rhabditomorpha</taxon>
        <taxon>Rhabditoidea</taxon>
        <taxon>Rhabditidae</taxon>
        <taxon>Peloderinae</taxon>
        <taxon>Caenorhabditis</taxon>
    </lineage>
</organism>
<dbReference type="Gene3D" id="3.30.200.20">
    <property type="entry name" value="Phosphorylase Kinase, domain 1"/>
    <property type="match status" value="1"/>
</dbReference>
<dbReference type="SUPFAM" id="SSF56112">
    <property type="entry name" value="Protein kinase-like (PK-like)"/>
    <property type="match status" value="1"/>
</dbReference>
<dbReference type="PANTHER" id="PTHR48013">
    <property type="entry name" value="DUAL SPECIFICITY MITOGEN-ACTIVATED PROTEIN KINASE KINASE 5-RELATED"/>
    <property type="match status" value="1"/>
</dbReference>
<dbReference type="EnsemblMetazoa" id="CJA05622b.1">
    <property type="protein sequence ID" value="CJA05622b.1"/>
    <property type="gene ID" value="WBGene00124826"/>
</dbReference>
<keyword evidence="6" id="KW-1185">Reference proteome</keyword>